<reference evidence="2" key="1">
    <citation type="submission" date="2015-01" db="EMBL/GenBank/DDBJ databases">
        <title>Flavisolibacter sp./LCS9/ whole genome sequencing.</title>
        <authorList>
            <person name="Kim M.K."/>
            <person name="Srinivasan S."/>
            <person name="Lee J.-J."/>
        </authorList>
    </citation>
    <scope>NUCLEOTIDE SEQUENCE [LARGE SCALE GENOMIC DNA]</scope>
    <source>
        <strain evidence="2">LCS9</strain>
    </source>
</reference>
<dbReference type="OrthoDB" id="2599194at2"/>
<evidence type="ECO:0000313" key="2">
    <source>
        <dbReference type="Proteomes" id="UP000077177"/>
    </source>
</evidence>
<dbReference type="Gene3D" id="1.20.120.450">
    <property type="entry name" value="dinb family like domain"/>
    <property type="match status" value="1"/>
</dbReference>
<accession>A0A172TWX9</accession>
<dbReference type="EMBL" id="CP011390">
    <property type="protein sequence ID" value="ANE51621.1"/>
    <property type="molecule type" value="Genomic_DNA"/>
</dbReference>
<dbReference type="KEGG" id="fla:SY85_15035"/>
<evidence type="ECO:0000313" key="1">
    <source>
        <dbReference type="EMBL" id="ANE51621.1"/>
    </source>
</evidence>
<organism evidence="1 2">
    <name type="scientific">Flavisolibacter tropicus</name>
    <dbReference type="NCBI Taxonomy" id="1492898"/>
    <lineage>
        <taxon>Bacteria</taxon>
        <taxon>Pseudomonadati</taxon>
        <taxon>Bacteroidota</taxon>
        <taxon>Chitinophagia</taxon>
        <taxon>Chitinophagales</taxon>
        <taxon>Chitinophagaceae</taxon>
        <taxon>Flavisolibacter</taxon>
    </lineage>
</organism>
<dbReference type="RefSeq" id="WP_066405732.1">
    <property type="nucleotide sequence ID" value="NZ_CP011390.1"/>
</dbReference>
<dbReference type="Proteomes" id="UP000077177">
    <property type="component" value="Chromosome"/>
</dbReference>
<evidence type="ECO:0008006" key="3">
    <source>
        <dbReference type="Google" id="ProtNLM"/>
    </source>
</evidence>
<name>A0A172TWX9_9BACT</name>
<sequence>MENGKEVFLQSQFVSLLKQIPSDTLPAWGKMTLQQMIEHFSDSVRMASGKTEYTEIITPPGNVPKMQDFLASDKPFKENTLNPLMPEVPVPVRNKSIELALSELQEEIDFFFKTFEKKPHQLTRNPFFGDLNYPQNVQLLYKHALHHLRQFGITVS</sequence>
<dbReference type="AlphaFoldDB" id="A0A172TWX9"/>
<protein>
    <recommendedName>
        <fullName evidence="3">DinB-like domain-containing protein</fullName>
    </recommendedName>
</protein>
<dbReference type="InterPro" id="IPR034660">
    <property type="entry name" value="DinB/YfiT-like"/>
</dbReference>
<reference evidence="1 2" key="2">
    <citation type="journal article" date="2016" name="Int. J. Syst. Evol. Microbiol.">
        <title>Flavisolibacter tropicus sp. nov., isolated from tropical soil.</title>
        <authorList>
            <person name="Lee J.J."/>
            <person name="Kang M.S."/>
            <person name="Kim G.S."/>
            <person name="Lee C.S."/>
            <person name="Lim S."/>
            <person name="Lee J."/>
            <person name="Roh S.H."/>
            <person name="Kang H."/>
            <person name="Ha J.M."/>
            <person name="Bae S."/>
            <person name="Jung H.Y."/>
            <person name="Kim M.K."/>
        </authorList>
    </citation>
    <scope>NUCLEOTIDE SEQUENCE [LARGE SCALE GENOMIC DNA]</scope>
    <source>
        <strain evidence="1 2">LCS9</strain>
    </source>
</reference>
<gene>
    <name evidence="1" type="ORF">SY85_15035</name>
</gene>
<keyword evidence="2" id="KW-1185">Reference proteome</keyword>
<proteinExistence type="predicted"/>
<dbReference type="STRING" id="1492898.SY85_15035"/>